<dbReference type="Gene3D" id="2.130.10.10">
    <property type="entry name" value="YVTN repeat-like/Quinoprotein amine dehydrogenase"/>
    <property type="match status" value="3"/>
</dbReference>
<dbReference type="InterPro" id="IPR001680">
    <property type="entry name" value="WD40_rpt"/>
</dbReference>
<dbReference type="EMBL" id="JAQMUH010000124">
    <property type="protein sequence ID" value="MDB9540188.1"/>
    <property type="molecule type" value="Genomic_DNA"/>
</dbReference>
<feature type="repeat" description="WD" evidence="3">
    <location>
        <begin position="508"/>
        <end position="542"/>
    </location>
</feature>
<organism evidence="4 5">
    <name type="scientific">Anabaenopsis arnoldii</name>
    <dbReference type="NCBI Taxonomy" id="2152938"/>
    <lineage>
        <taxon>Bacteria</taxon>
        <taxon>Bacillati</taxon>
        <taxon>Cyanobacteriota</taxon>
        <taxon>Cyanophyceae</taxon>
        <taxon>Nostocales</taxon>
        <taxon>Nodulariaceae</taxon>
        <taxon>Anabaenopsis</taxon>
    </lineage>
</organism>
<feature type="repeat" description="WD" evidence="3">
    <location>
        <begin position="466"/>
        <end position="507"/>
    </location>
</feature>
<keyword evidence="1 3" id="KW-0853">WD repeat</keyword>
<proteinExistence type="predicted"/>
<dbReference type="InterPro" id="IPR015943">
    <property type="entry name" value="WD40/YVTN_repeat-like_dom_sf"/>
</dbReference>
<dbReference type="Pfam" id="PF25173">
    <property type="entry name" value="Beta-prop_WDR3_1st"/>
    <property type="match status" value="1"/>
</dbReference>
<dbReference type="Proteomes" id="UP001212499">
    <property type="component" value="Unassembled WGS sequence"/>
</dbReference>
<dbReference type="PANTHER" id="PTHR22847:SF637">
    <property type="entry name" value="WD REPEAT DOMAIN 5B"/>
    <property type="match status" value="1"/>
</dbReference>
<keyword evidence="5" id="KW-1185">Reference proteome</keyword>
<dbReference type="SMART" id="SM00320">
    <property type="entry name" value="WD40"/>
    <property type="match status" value="7"/>
</dbReference>
<name>A0ABT5AS97_9CYAN</name>
<dbReference type="PANTHER" id="PTHR22847">
    <property type="entry name" value="WD40 REPEAT PROTEIN"/>
    <property type="match status" value="1"/>
</dbReference>
<dbReference type="PROSITE" id="PS50294">
    <property type="entry name" value="WD_REPEATS_REGION"/>
    <property type="match status" value="5"/>
</dbReference>
<dbReference type="SUPFAM" id="SSF50978">
    <property type="entry name" value="WD40 repeat-like"/>
    <property type="match status" value="1"/>
</dbReference>
<feature type="repeat" description="WD" evidence="3">
    <location>
        <begin position="339"/>
        <end position="361"/>
    </location>
</feature>
<comment type="caution">
    <text evidence="4">The sequence shown here is derived from an EMBL/GenBank/DDBJ whole genome shotgun (WGS) entry which is preliminary data.</text>
</comment>
<evidence type="ECO:0000256" key="3">
    <source>
        <dbReference type="PROSITE-ProRule" id="PRU00221"/>
    </source>
</evidence>
<dbReference type="CDD" id="cd00200">
    <property type="entry name" value="WD40"/>
    <property type="match status" value="1"/>
</dbReference>
<dbReference type="RefSeq" id="WP_271733364.1">
    <property type="nucleotide sequence ID" value="NZ_JANQDP010000129.1"/>
</dbReference>
<feature type="repeat" description="WD" evidence="3">
    <location>
        <begin position="256"/>
        <end position="297"/>
    </location>
</feature>
<evidence type="ECO:0000313" key="5">
    <source>
        <dbReference type="Proteomes" id="UP001212499"/>
    </source>
</evidence>
<reference evidence="4 5" key="1">
    <citation type="submission" date="2023-01" db="EMBL/GenBank/DDBJ databases">
        <title>Genomes from the Australian National Cyanobacteria Reference Collection.</title>
        <authorList>
            <person name="Willis A."/>
            <person name="Lee E.M.F."/>
        </authorList>
    </citation>
    <scope>NUCLEOTIDE SEQUENCE [LARGE SCALE GENOMIC DNA]</scope>
    <source>
        <strain evidence="4 5">CS-1033</strain>
    </source>
</reference>
<evidence type="ECO:0000256" key="1">
    <source>
        <dbReference type="ARBA" id="ARBA00022574"/>
    </source>
</evidence>
<evidence type="ECO:0000313" key="4">
    <source>
        <dbReference type="EMBL" id="MDB9540188.1"/>
    </source>
</evidence>
<evidence type="ECO:0000256" key="2">
    <source>
        <dbReference type="ARBA" id="ARBA00022737"/>
    </source>
</evidence>
<feature type="repeat" description="WD" evidence="3">
    <location>
        <begin position="424"/>
        <end position="465"/>
    </location>
</feature>
<dbReference type="PRINTS" id="PR00320">
    <property type="entry name" value="GPROTEINBRPT"/>
</dbReference>
<protein>
    <submittedName>
        <fullName evidence="4">WD40 repeat domain-containing protein</fullName>
    </submittedName>
</protein>
<dbReference type="PROSITE" id="PS00678">
    <property type="entry name" value="WD_REPEATS_1"/>
    <property type="match status" value="4"/>
</dbReference>
<keyword evidence="2" id="KW-0677">Repeat</keyword>
<dbReference type="InterPro" id="IPR020472">
    <property type="entry name" value="WD40_PAC1"/>
</dbReference>
<accession>A0ABT5AS97</accession>
<dbReference type="InterPro" id="IPR019775">
    <property type="entry name" value="WD40_repeat_CS"/>
</dbReference>
<feature type="repeat" description="WD" evidence="3">
    <location>
        <begin position="382"/>
        <end position="423"/>
    </location>
</feature>
<sequence>MDGKTILQAQQTDFINRLKSGNLFQCNHPGQHSELTVITGDRLEKLRDFCWDMANKYKRSSSHIRDLFVNNMKGKLGEEVVKTRLRDLLTDVDYEKYQGGDGKVDFTLTADSSIGIQVKARQGQFDLEWSISQEEINKNAVLVCILIQESVNEAQNQYHLVLAGFLPTNMTTVTGGEARVKINDLLYSGGLRSYLESLTASPAVEEDIDLYSGGLRSYLESLTASPVKEDINLYSWELQHTLTGHGEVYDGEDGEVYPYYGEVYSVAFSPDGRTLASGSRDDTIKLWDVATRRLIATLTGNSYGVYSVAFSPDGQTLASGGYQTIKLWDVATGASIATLTGHSNEVHSVAFSPNGQTLASAIRYNTIIKLSDVATGRSIATLKGHSDSVWSVAFSPDGQTLASGSWDKTIKLWDVAIRQEIATLKGHSNEVRSVAFSPNGQTLASGSWDKTIKLWDVATQEEIATLTGHSNEVFSVAFSPDGQTLASGSLDKTIKLWDVATRQEIATLTGHSSWVFSVAFSPDGRTLASGSGDNTIKFWQRR</sequence>
<feature type="repeat" description="WD" evidence="3">
    <location>
        <begin position="298"/>
        <end position="338"/>
    </location>
</feature>
<gene>
    <name evidence="4" type="ORF">PN457_11035</name>
</gene>
<dbReference type="InterPro" id="IPR036322">
    <property type="entry name" value="WD40_repeat_dom_sf"/>
</dbReference>
<dbReference type="PROSITE" id="PS50082">
    <property type="entry name" value="WD_REPEATS_2"/>
    <property type="match status" value="7"/>
</dbReference>
<dbReference type="Pfam" id="PF00400">
    <property type="entry name" value="WD40"/>
    <property type="match status" value="3"/>
</dbReference>